<name>A0A7S6WMD9_9SPIR</name>
<dbReference type="PANTHER" id="PTHR23355:SF42">
    <property type="entry name" value="RIBONUCLEASE II, CHLOROPLASTIC_MITOCHONDRIAL"/>
    <property type="match status" value="1"/>
</dbReference>
<dbReference type="Pfam" id="PF23161">
    <property type="entry name" value="HTH_RNase_II"/>
    <property type="match status" value="1"/>
</dbReference>
<dbReference type="Gene3D" id="1.10.10.10">
    <property type="entry name" value="Winged helix-like DNA-binding domain superfamily/Winged helix DNA-binding domain"/>
    <property type="match status" value="1"/>
</dbReference>
<evidence type="ECO:0000259" key="1">
    <source>
        <dbReference type="SMART" id="SM00955"/>
    </source>
</evidence>
<evidence type="ECO:0000313" key="3">
    <source>
        <dbReference type="Proteomes" id="UP000593915"/>
    </source>
</evidence>
<proteinExistence type="predicted"/>
<organism evidence="2 3">
    <name type="scientific">Treponema pedis</name>
    <dbReference type="NCBI Taxonomy" id="409322"/>
    <lineage>
        <taxon>Bacteria</taxon>
        <taxon>Pseudomonadati</taxon>
        <taxon>Spirochaetota</taxon>
        <taxon>Spirochaetia</taxon>
        <taxon>Spirochaetales</taxon>
        <taxon>Treponemataceae</taxon>
        <taxon>Treponema</taxon>
    </lineage>
</organism>
<feature type="domain" description="RNB" evidence="1">
    <location>
        <begin position="239"/>
        <end position="516"/>
    </location>
</feature>
<dbReference type="RefSeq" id="WP_194075372.1">
    <property type="nucleotide sequence ID" value="NZ_CP061839.1"/>
</dbReference>
<dbReference type="SMART" id="SM00955">
    <property type="entry name" value="RNB"/>
    <property type="match status" value="1"/>
</dbReference>
<dbReference type="InterPro" id="IPR036388">
    <property type="entry name" value="WH-like_DNA-bd_sf"/>
</dbReference>
<dbReference type="EMBL" id="CP061839">
    <property type="protein sequence ID" value="QOW59742.1"/>
    <property type="molecule type" value="Genomic_DNA"/>
</dbReference>
<sequence>MSANTIVLYKNRPAIIINKADGKFEIETESGIKKVREKDFFVLDENNTQNLKTVLNTECPEANFSEAAEFFENGEASFIELKELLWDNLKPEAIWAAWQKVSASPFFSVESPDKPIKILTKEKLQEALKKQEEKENEEKIRADFINDLSKCIKTKNFSDLDIKKYAHFLQEVEAFALQKTEKSKILKEAHLKEECEAAHKLLIQTGYWKIEKNPYPTRCGYPLNSPKIELPPPDLNHEYSDLTDLTAYAIDNEGSTDPDDAVCFDGEFLWIHIANPADTITPDSKSDLEARKRGATLYLPEGISRMLGESAVENFALGLKDESYALSFKLKLNGNAEIIESDILRTKIKVNCITYEEADLQKENPDLKPLFEIAKLNKKKREEAGAVAIEMPEVNISVSMENGEQRVFITPYKSLESSLMIKEMMLLAGEAAARFAFKNNIPFQFISQEAPEQMKKLPEGLAGEYKKRKGMRPRNVGTIPSMHAALGIAMYSQVTSPLRRYGDLVAHQQLLKFIDGKEVMKTDDFLMRIAAGDIAGRNCTSAERASKQHWTLIYLLQNPHWQGEAVILETVKQRARICIPAIGYETDMNLKKELSVNEKITVKAEDINLPHLTVRFIQV</sequence>
<evidence type="ECO:0000313" key="2">
    <source>
        <dbReference type="EMBL" id="QOW59742.1"/>
    </source>
</evidence>
<dbReference type="InterPro" id="IPR012340">
    <property type="entry name" value="NA-bd_OB-fold"/>
</dbReference>
<dbReference type="GO" id="GO:0000932">
    <property type="term" value="C:P-body"/>
    <property type="evidence" value="ECO:0007669"/>
    <property type="project" value="TreeGrafter"/>
</dbReference>
<dbReference type="GO" id="GO:0003723">
    <property type="term" value="F:RNA binding"/>
    <property type="evidence" value="ECO:0007669"/>
    <property type="project" value="InterPro"/>
</dbReference>
<gene>
    <name evidence="2" type="ORF">IFE08_07605</name>
</gene>
<dbReference type="AlphaFoldDB" id="A0A7S6WMD9"/>
<accession>A0A7S6WMD9</accession>
<reference evidence="2 3" key="1">
    <citation type="submission" date="2020-09" db="EMBL/GenBank/DDBJ databases">
        <title>Characterization of Treponema spp. from bovine digital dermatitis in Korea.</title>
        <authorList>
            <person name="Espiritu H.M."/>
            <person name="Cho Y.I."/>
            <person name="Mamuad L."/>
        </authorList>
    </citation>
    <scope>NUCLEOTIDE SEQUENCE [LARGE SCALE GENOMIC DNA]</scope>
    <source>
        <strain evidence="2 3">KS1</strain>
    </source>
</reference>
<dbReference type="GO" id="GO:0000175">
    <property type="term" value="F:3'-5'-RNA exonuclease activity"/>
    <property type="evidence" value="ECO:0007669"/>
    <property type="project" value="TreeGrafter"/>
</dbReference>
<dbReference type="PANTHER" id="PTHR23355">
    <property type="entry name" value="RIBONUCLEASE"/>
    <property type="match status" value="1"/>
</dbReference>
<dbReference type="Gene3D" id="2.40.50.140">
    <property type="entry name" value="Nucleic acid-binding proteins"/>
    <property type="match status" value="1"/>
</dbReference>
<dbReference type="InterPro" id="IPR001900">
    <property type="entry name" value="RNase_II/R"/>
</dbReference>
<dbReference type="SUPFAM" id="SSF50249">
    <property type="entry name" value="Nucleic acid-binding proteins"/>
    <property type="match status" value="2"/>
</dbReference>
<dbReference type="InterPro" id="IPR050180">
    <property type="entry name" value="RNR_Ribonuclease"/>
</dbReference>
<dbReference type="Pfam" id="PF00773">
    <property type="entry name" value="RNB"/>
    <property type="match status" value="1"/>
</dbReference>
<dbReference type="Proteomes" id="UP000593915">
    <property type="component" value="Chromosome"/>
</dbReference>
<dbReference type="InterPro" id="IPR056404">
    <property type="entry name" value="HTH_RNase_II"/>
</dbReference>
<dbReference type="GO" id="GO:0006402">
    <property type="term" value="P:mRNA catabolic process"/>
    <property type="evidence" value="ECO:0007669"/>
    <property type="project" value="TreeGrafter"/>
</dbReference>
<protein>
    <submittedName>
        <fullName evidence="2">RNB domain-containing ribonuclease</fullName>
    </submittedName>
</protein>